<keyword evidence="4" id="KW-1185">Reference proteome</keyword>
<keyword evidence="1" id="KW-0812">Transmembrane</keyword>
<feature type="non-terminal residue" evidence="3">
    <location>
        <position position="1"/>
    </location>
</feature>
<dbReference type="Proteomes" id="UP000015241">
    <property type="component" value="Unassembled WGS sequence"/>
</dbReference>
<name>S8ESV6_FOMSC</name>
<evidence type="ECO:0000259" key="2">
    <source>
        <dbReference type="Pfam" id="PF20151"/>
    </source>
</evidence>
<sequence>ALYVCERCITVDQEVRYIWHSRLSIISVLYMTLQVTTVAYFLLQVVQQFMTLHCNVLLRKYGLVITSLRVYAVSHGGRAISIVVFVLSLGIAAFDIVRVMHSRS</sequence>
<organism evidence="3 4">
    <name type="scientific">Fomitopsis schrenkii</name>
    <name type="common">Brown rot fungus</name>
    <dbReference type="NCBI Taxonomy" id="2126942"/>
    <lineage>
        <taxon>Eukaryota</taxon>
        <taxon>Fungi</taxon>
        <taxon>Dikarya</taxon>
        <taxon>Basidiomycota</taxon>
        <taxon>Agaricomycotina</taxon>
        <taxon>Agaricomycetes</taxon>
        <taxon>Polyporales</taxon>
        <taxon>Fomitopsis</taxon>
    </lineage>
</organism>
<reference evidence="3 4" key="1">
    <citation type="journal article" date="2012" name="Science">
        <title>The Paleozoic origin of enzymatic lignin decomposition reconstructed from 31 fungal genomes.</title>
        <authorList>
            <person name="Floudas D."/>
            <person name="Binder M."/>
            <person name="Riley R."/>
            <person name="Barry K."/>
            <person name="Blanchette R.A."/>
            <person name="Henrissat B."/>
            <person name="Martinez A.T."/>
            <person name="Otillar R."/>
            <person name="Spatafora J.W."/>
            <person name="Yadav J.S."/>
            <person name="Aerts A."/>
            <person name="Benoit I."/>
            <person name="Boyd A."/>
            <person name="Carlson A."/>
            <person name="Copeland A."/>
            <person name="Coutinho P.M."/>
            <person name="de Vries R.P."/>
            <person name="Ferreira P."/>
            <person name="Findley K."/>
            <person name="Foster B."/>
            <person name="Gaskell J."/>
            <person name="Glotzer D."/>
            <person name="Gorecki P."/>
            <person name="Heitman J."/>
            <person name="Hesse C."/>
            <person name="Hori C."/>
            <person name="Igarashi K."/>
            <person name="Jurgens J.A."/>
            <person name="Kallen N."/>
            <person name="Kersten P."/>
            <person name="Kohler A."/>
            <person name="Kuees U."/>
            <person name="Kumar T.K.A."/>
            <person name="Kuo A."/>
            <person name="LaButti K."/>
            <person name="Larrondo L.F."/>
            <person name="Lindquist E."/>
            <person name="Ling A."/>
            <person name="Lombard V."/>
            <person name="Lucas S."/>
            <person name="Lundell T."/>
            <person name="Martin R."/>
            <person name="McLaughlin D.J."/>
            <person name="Morgenstern I."/>
            <person name="Morin E."/>
            <person name="Murat C."/>
            <person name="Nagy L.G."/>
            <person name="Nolan M."/>
            <person name="Ohm R.A."/>
            <person name="Patyshakuliyeva A."/>
            <person name="Rokas A."/>
            <person name="Ruiz-Duenas F.J."/>
            <person name="Sabat G."/>
            <person name="Salamov A."/>
            <person name="Samejima M."/>
            <person name="Schmutz J."/>
            <person name="Slot J.C."/>
            <person name="St John F."/>
            <person name="Stenlid J."/>
            <person name="Sun H."/>
            <person name="Sun S."/>
            <person name="Syed K."/>
            <person name="Tsang A."/>
            <person name="Wiebenga A."/>
            <person name="Young D."/>
            <person name="Pisabarro A."/>
            <person name="Eastwood D.C."/>
            <person name="Martin F."/>
            <person name="Cullen D."/>
            <person name="Grigoriev I.V."/>
            <person name="Hibbett D.S."/>
        </authorList>
    </citation>
    <scope>NUCLEOTIDE SEQUENCE</scope>
    <source>
        <strain evidence="4">FP-58527</strain>
    </source>
</reference>
<dbReference type="HOGENOM" id="CLU_2256410_0_0_1"/>
<feature type="transmembrane region" description="Helical" evidence="1">
    <location>
        <begin position="23"/>
        <end position="43"/>
    </location>
</feature>
<keyword evidence="1" id="KW-0472">Membrane</keyword>
<keyword evidence="1" id="KW-1133">Transmembrane helix</keyword>
<dbReference type="Pfam" id="PF20151">
    <property type="entry name" value="DUF6533"/>
    <property type="match status" value="1"/>
</dbReference>
<evidence type="ECO:0000256" key="1">
    <source>
        <dbReference type="SAM" id="Phobius"/>
    </source>
</evidence>
<feature type="domain" description="DUF6533" evidence="2">
    <location>
        <begin position="1"/>
        <end position="33"/>
    </location>
</feature>
<dbReference type="AlphaFoldDB" id="S8ESV6"/>
<dbReference type="OrthoDB" id="2804045at2759"/>
<evidence type="ECO:0000313" key="3">
    <source>
        <dbReference type="EMBL" id="EPS92810.1"/>
    </source>
</evidence>
<gene>
    <name evidence="3" type="ORF">FOMPIDRAFT_1096241</name>
</gene>
<feature type="transmembrane region" description="Helical" evidence="1">
    <location>
        <begin position="79"/>
        <end position="97"/>
    </location>
</feature>
<feature type="non-terminal residue" evidence="3">
    <location>
        <position position="104"/>
    </location>
</feature>
<evidence type="ECO:0000313" key="4">
    <source>
        <dbReference type="Proteomes" id="UP000015241"/>
    </source>
</evidence>
<dbReference type="InParanoid" id="S8ESV6"/>
<accession>S8ESV6</accession>
<dbReference type="InterPro" id="IPR045340">
    <property type="entry name" value="DUF6533"/>
</dbReference>
<dbReference type="EMBL" id="KE504343">
    <property type="protein sequence ID" value="EPS92810.1"/>
    <property type="molecule type" value="Genomic_DNA"/>
</dbReference>
<protein>
    <recommendedName>
        <fullName evidence="2">DUF6533 domain-containing protein</fullName>
    </recommendedName>
</protein>
<proteinExistence type="predicted"/>